<keyword evidence="10" id="KW-0413">Isomerase</keyword>
<feature type="binding site" evidence="14">
    <location>
        <position position="297"/>
    </location>
    <ligand>
        <name>substrate</name>
    </ligand>
</feature>
<dbReference type="GO" id="GO:0030145">
    <property type="term" value="F:manganese ion binding"/>
    <property type="evidence" value="ECO:0007669"/>
    <property type="project" value="InterPro"/>
</dbReference>
<proteinExistence type="inferred from homology"/>
<evidence type="ECO:0000256" key="4">
    <source>
        <dbReference type="ARBA" id="ARBA00004798"/>
    </source>
</evidence>
<evidence type="ECO:0000256" key="11">
    <source>
        <dbReference type="ARBA" id="ARBA00071648"/>
    </source>
</evidence>
<dbReference type="GO" id="GO:0005737">
    <property type="term" value="C:cytoplasm"/>
    <property type="evidence" value="ECO:0007669"/>
    <property type="project" value="InterPro"/>
</dbReference>
<comment type="similarity">
    <text evidence="5">Belongs to the BPG-independent phosphoglycerate mutase family.</text>
</comment>
<dbReference type="UniPathway" id="UPA00109">
    <property type="reaction ID" value="UER00186"/>
</dbReference>
<dbReference type="PANTHER" id="PTHR31637:SF0">
    <property type="entry name" value="2,3-BISPHOSPHOGLYCERATE-INDEPENDENT PHOSPHOGLYCERATE MUTASE"/>
    <property type="match status" value="1"/>
</dbReference>
<dbReference type="InterPro" id="IPR036646">
    <property type="entry name" value="PGAM_B_sf"/>
</dbReference>
<dbReference type="NCBIfam" id="TIGR01307">
    <property type="entry name" value="pgm_bpd_ind"/>
    <property type="match status" value="1"/>
</dbReference>
<evidence type="ECO:0000256" key="12">
    <source>
        <dbReference type="ARBA" id="ARBA00083354"/>
    </source>
</evidence>
<evidence type="ECO:0000256" key="15">
    <source>
        <dbReference type="PIRSR" id="PIRSR001492-3"/>
    </source>
</evidence>
<dbReference type="STRING" id="98765.A0A2R6S3C0"/>
<keyword evidence="8" id="KW-0324">Glycolysis</keyword>
<comment type="pathway">
    <text evidence="4">Carbohydrate degradation; glycolysis; pyruvate from D-glyceraldehyde 3-phosphate: step 3/5.</text>
</comment>
<feature type="binding site" evidence="15">
    <location>
        <position position="406"/>
    </location>
    <ligand>
        <name>Mn(2+)</name>
        <dbReference type="ChEBI" id="CHEBI:29035"/>
        <label>2</label>
    </ligand>
</feature>
<evidence type="ECO:0000256" key="2">
    <source>
        <dbReference type="ARBA" id="ARBA00001936"/>
    </source>
</evidence>
<dbReference type="SUPFAM" id="SSF64158">
    <property type="entry name" value="2,3-Bisphosphoglycerate-independent phosphoglycerate mutase, substrate-binding domain"/>
    <property type="match status" value="1"/>
</dbReference>
<evidence type="ECO:0000256" key="8">
    <source>
        <dbReference type="ARBA" id="ARBA00023152"/>
    </source>
</evidence>
<feature type="binding site" evidence="15">
    <location>
        <position position="30"/>
    </location>
    <ligand>
        <name>Mn(2+)</name>
        <dbReference type="ChEBI" id="CHEBI:29035"/>
        <label>2</label>
    </ligand>
</feature>
<evidence type="ECO:0000313" key="18">
    <source>
        <dbReference type="EMBL" id="PSS36771.1"/>
    </source>
</evidence>
<dbReference type="CDD" id="cd16010">
    <property type="entry name" value="iPGM"/>
    <property type="match status" value="1"/>
</dbReference>
<evidence type="ECO:0000313" key="19">
    <source>
        <dbReference type="Proteomes" id="UP000186601"/>
    </source>
</evidence>
<organism evidence="18 19">
    <name type="scientific">Hermanssonia centrifuga</name>
    <dbReference type="NCBI Taxonomy" id="98765"/>
    <lineage>
        <taxon>Eukaryota</taxon>
        <taxon>Fungi</taxon>
        <taxon>Dikarya</taxon>
        <taxon>Basidiomycota</taxon>
        <taxon>Agaricomycotina</taxon>
        <taxon>Agaricomycetes</taxon>
        <taxon>Polyporales</taxon>
        <taxon>Meruliaceae</taxon>
        <taxon>Hermanssonia</taxon>
    </lineage>
</organism>
<feature type="domain" description="Metalloenzyme" evidence="16">
    <location>
        <begin position="1"/>
        <end position="473"/>
    </location>
</feature>
<accession>A0A2R6S3C0</accession>
<dbReference type="InterPro" id="IPR006124">
    <property type="entry name" value="Metalloenzyme"/>
</dbReference>
<feature type="binding site" evidence="15">
    <location>
        <position position="364"/>
    </location>
    <ligand>
        <name>Mn(2+)</name>
        <dbReference type="ChEBI" id="CHEBI:29035"/>
        <label>1</label>
    </ligand>
</feature>
<feature type="binding site" evidence="15">
    <location>
        <position position="424"/>
    </location>
    <ligand>
        <name>Mn(2+)</name>
        <dbReference type="ChEBI" id="CHEBI:29035"/>
        <label>1</label>
    </ligand>
</feature>
<dbReference type="EC" id="5.4.2.12" evidence="6"/>
<dbReference type="InterPro" id="IPR005995">
    <property type="entry name" value="Pgm_bpd_ind"/>
</dbReference>
<keyword evidence="19" id="KW-1185">Reference proteome</keyword>
<feature type="binding site" evidence="14">
    <location>
        <position position="153"/>
    </location>
    <ligand>
        <name>substrate</name>
    </ligand>
</feature>
<dbReference type="InterPro" id="IPR017850">
    <property type="entry name" value="Alkaline_phosphatase_core_sf"/>
</dbReference>
<evidence type="ECO:0000259" key="16">
    <source>
        <dbReference type="Pfam" id="PF01676"/>
    </source>
</evidence>
<comment type="cofactor">
    <cofactor evidence="2">
        <name>Mn(2+)</name>
        <dbReference type="ChEBI" id="CHEBI:29035"/>
    </cofactor>
</comment>
<evidence type="ECO:0000256" key="7">
    <source>
        <dbReference type="ARBA" id="ARBA00022723"/>
    </source>
</evidence>
<evidence type="ECO:0000256" key="9">
    <source>
        <dbReference type="ARBA" id="ARBA00023211"/>
    </source>
</evidence>
<evidence type="ECO:0000256" key="3">
    <source>
        <dbReference type="ARBA" id="ARBA00002315"/>
    </source>
</evidence>
<comment type="catalytic activity">
    <reaction evidence="1">
        <text>(2R)-2-phosphoglycerate = (2R)-3-phosphoglycerate</text>
        <dbReference type="Rhea" id="RHEA:15901"/>
        <dbReference type="ChEBI" id="CHEBI:58272"/>
        <dbReference type="ChEBI" id="CHEBI:58289"/>
        <dbReference type="EC" id="5.4.2.12"/>
    </reaction>
</comment>
<evidence type="ECO:0000256" key="5">
    <source>
        <dbReference type="ARBA" id="ARBA00008819"/>
    </source>
</evidence>
<dbReference type="Pfam" id="PF06415">
    <property type="entry name" value="iPGM_N"/>
    <property type="match status" value="1"/>
</dbReference>
<dbReference type="OrthoDB" id="1886626at2759"/>
<feature type="binding site" evidence="14">
    <location>
        <position position="159"/>
    </location>
    <ligand>
        <name>substrate</name>
    </ligand>
</feature>
<feature type="active site" description="Phosphoserine intermediate" evidence="13">
    <location>
        <position position="30"/>
    </location>
</feature>
<gene>
    <name evidence="18" type="ORF">PHLCEN_2v1402</name>
</gene>
<feature type="binding site" evidence="14">
    <location>
        <begin position="121"/>
        <end position="122"/>
    </location>
    <ligand>
        <name>substrate</name>
    </ligand>
</feature>
<dbReference type="AlphaFoldDB" id="A0A2R6S3C0"/>
<dbReference type="Proteomes" id="UP000186601">
    <property type="component" value="Unassembled WGS sequence"/>
</dbReference>
<feature type="binding site" evidence="15">
    <location>
        <position position="368"/>
    </location>
    <ligand>
        <name>Mn(2+)</name>
        <dbReference type="ChEBI" id="CHEBI:29035"/>
        <label>1</label>
    </ligand>
</feature>
<dbReference type="PANTHER" id="PTHR31637">
    <property type="entry name" value="2,3-BISPHOSPHOGLYCERATE-INDEPENDENT PHOSPHOGLYCERATE MUTASE"/>
    <property type="match status" value="1"/>
</dbReference>
<dbReference type="PIRSF" id="PIRSF001492">
    <property type="entry name" value="IPGAM"/>
    <property type="match status" value="1"/>
</dbReference>
<dbReference type="Gene3D" id="3.40.1450.10">
    <property type="entry name" value="BPG-independent phosphoglycerate mutase, domain B"/>
    <property type="match status" value="1"/>
</dbReference>
<dbReference type="EMBL" id="MLYV02000108">
    <property type="protein sequence ID" value="PSS36771.1"/>
    <property type="molecule type" value="Genomic_DNA"/>
</dbReference>
<feature type="binding site" evidence="15">
    <location>
        <position position="405"/>
    </location>
    <ligand>
        <name>Mn(2+)</name>
        <dbReference type="ChEBI" id="CHEBI:29035"/>
        <label>2</label>
    </ligand>
</feature>
<name>A0A2R6S3C0_9APHY</name>
<feature type="binding site" evidence="14">
    <location>
        <position position="91"/>
    </location>
    <ligand>
        <name>substrate</name>
    </ligand>
</feature>
<reference evidence="18 19" key="1">
    <citation type="submission" date="2018-02" db="EMBL/GenBank/DDBJ databases">
        <title>Genome sequence of the basidiomycete white-rot fungus Phlebia centrifuga.</title>
        <authorList>
            <person name="Granchi Z."/>
            <person name="Peng M."/>
            <person name="de Vries R.P."/>
            <person name="Hilden K."/>
            <person name="Makela M.R."/>
            <person name="Grigoriev I."/>
            <person name="Riley R."/>
        </authorList>
    </citation>
    <scope>NUCLEOTIDE SEQUENCE [LARGE SCALE GENOMIC DNA]</scope>
    <source>
        <strain evidence="18 19">FBCC195</strain>
    </source>
</reference>
<protein>
    <recommendedName>
        <fullName evidence="11">2,3-bisphosphoglycerate-independent phosphoglycerate mutase</fullName>
        <ecNumber evidence="6">5.4.2.12</ecNumber>
    </recommendedName>
    <alternativeName>
        <fullName evidence="12">Cofactor-independent phosphoglycerate mutase homolog</fullName>
    </alternativeName>
</protein>
<keyword evidence="7 15" id="KW-0479">Metal-binding</keyword>
<dbReference type="GO" id="GO:0006007">
    <property type="term" value="P:glucose catabolic process"/>
    <property type="evidence" value="ECO:0007669"/>
    <property type="project" value="InterPro"/>
</dbReference>
<dbReference type="HAMAP" id="MF_01038">
    <property type="entry name" value="GpmI"/>
    <property type="match status" value="1"/>
</dbReference>
<dbReference type="InterPro" id="IPR011258">
    <property type="entry name" value="BPG-indep_PGM_N"/>
</dbReference>
<feature type="domain" description="BPG-independent PGAM N-terminal" evidence="17">
    <location>
        <begin position="50"/>
        <end position="260"/>
    </location>
</feature>
<comment type="caution">
    <text evidence="18">The sequence shown here is derived from an EMBL/GenBank/DDBJ whole genome shotgun (WGS) entry which is preliminary data.</text>
</comment>
<dbReference type="Pfam" id="PF01676">
    <property type="entry name" value="Metalloenzyme"/>
    <property type="match status" value="1"/>
</dbReference>
<dbReference type="GO" id="GO:0004619">
    <property type="term" value="F:phosphoglycerate mutase activity"/>
    <property type="evidence" value="ECO:0007669"/>
    <property type="project" value="UniProtKB-EC"/>
</dbReference>
<dbReference type="Gene3D" id="3.40.720.10">
    <property type="entry name" value="Alkaline Phosphatase, subunit A"/>
    <property type="match status" value="1"/>
</dbReference>
<evidence type="ECO:0000256" key="1">
    <source>
        <dbReference type="ARBA" id="ARBA00000370"/>
    </source>
</evidence>
<evidence type="ECO:0000256" key="13">
    <source>
        <dbReference type="PIRSR" id="PIRSR001492-1"/>
    </source>
</evidence>
<evidence type="ECO:0000259" key="17">
    <source>
        <dbReference type="Pfam" id="PF06415"/>
    </source>
</evidence>
<evidence type="ECO:0000256" key="6">
    <source>
        <dbReference type="ARBA" id="ARBA00012026"/>
    </source>
</evidence>
<dbReference type="FunFam" id="3.40.1450.10:FF:000001">
    <property type="entry name" value="2,3-bisphosphoglycerate-independent phosphoglycerate mutase"/>
    <property type="match status" value="1"/>
</dbReference>
<evidence type="ECO:0000256" key="10">
    <source>
        <dbReference type="ARBA" id="ARBA00023235"/>
    </source>
</evidence>
<dbReference type="GO" id="GO:0006096">
    <property type="term" value="P:glycolytic process"/>
    <property type="evidence" value="ECO:0007669"/>
    <property type="project" value="UniProtKB-UniPathway"/>
</dbReference>
<comment type="function">
    <text evidence="3">Catalyzes the interconversion of 2-phosphoglycerate and 3-phosphoglycerate.</text>
</comment>
<evidence type="ECO:0000256" key="14">
    <source>
        <dbReference type="PIRSR" id="PIRSR001492-2"/>
    </source>
</evidence>
<dbReference type="SUPFAM" id="SSF53649">
    <property type="entry name" value="Alkaline phosphatase-like"/>
    <property type="match status" value="1"/>
</dbReference>
<keyword evidence="9 15" id="KW-0464">Manganese</keyword>
<feature type="binding site" evidence="14">
    <location>
        <begin position="225"/>
        <end position="228"/>
    </location>
    <ligand>
        <name>substrate</name>
    </ligand>
</feature>
<sequence>MDSIAKDHSHRTIQAHGIAVGLSDGLMGNSEVGHLNIGAGRIVWQDIVKIDVSIKKRQFHKNEVIVDSCKHAKEGNGRLHLLGLVSDGGVHSHIHHLKALLETAKEQEVPHVYIHFFGDGRDTAPRSAAGYAKELVEFIEKEKVGQIATVVGRYYAMDRDKRWERVKIAVDGLVKGEGEKGEDVVKAIEERYKKDETDEFLKPIIVNGAEGRIKDGDTLFFFNYRSDRMREIASVFGLPDKPMEVDVPKDLHISTMSRYNQEFPFAIAFPPQAMTNVLAEWLSKQGVKQAHIAETEKYAHVTFFFNGGVEKQFQAEERHMIPSPKVATYDKQPKMSVQDVADKVAEVVRTGENEFVMCNFAPPDMVGHTGVYNAAVEAIGYTDKAVGTVYKACQEAGYILLITADHGNAEQMINPQTGAPHTAHTTNPVPFIMTGDPKKYVFIEDTKPEDKKDGDEEDGALADVAPTVLALMVWSPSARSANNFLLYPSFTVTQPTRAQPGDDANLPKLFYKSVLYHQVPAFRFLGLV</sequence>